<feature type="region of interest" description="Disordered" evidence="9">
    <location>
        <begin position="2771"/>
        <end position="2797"/>
    </location>
</feature>
<dbReference type="FunFam" id="2.60.220.30:FF:000009">
    <property type="entry name" value="Ankyrin 2, isoform G"/>
    <property type="match status" value="1"/>
</dbReference>
<feature type="repeat" description="ANK" evidence="7">
    <location>
        <begin position="53"/>
        <end position="85"/>
    </location>
</feature>
<feature type="region of interest" description="Disordered" evidence="9">
    <location>
        <begin position="2666"/>
        <end position="2699"/>
    </location>
</feature>
<dbReference type="EMBL" id="JAQQBS010001422">
    <property type="protein sequence ID" value="KAK0165766.1"/>
    <property type="molecule type" value="Genomic_DNA"/>
</dbReference>
<reference evidence="11" key="1">
    <citation type="journal article" date="2023" name="bioRxiv">
        <title>Scaffold-level genome assemblies of two parasitoid biocontrol wasps reveal the parthenogenesis mechanism and an associated novel virus.</title>
        <authorList>
            <person name="Inwood S."/>
            <person name="Skelly J."/>
            <person name="Guhlin J."/>
            <person name="Harrop T."/>
            <person name="Goldson S."/>
            <person name="Dearden P."/>
        </authorList>
    </citation>
    <scope>NUCLEOTIDE SEQUENCE</scope>
    <source>
        <strain evidence="11">Irish</strain>
        <tissue evidence="11">Whole body</tissue>
    </source>
</reference>
<feature type="region of interest" description="Disordered" evidence="9">
    <location>
        <begin position="1677"/>
        <end position="1717"/>
    </location>
</feature>
<feature type="compositionally biased region" description="Polar residues" evidence="9">
    <location>
        <begin position="2989"/>
        <end position="3004"/>
    </location>
</feature>
<feature type="repeat" description="ANK" evidence="7">
    <location>
        <begin position="185"/>
        <end position="217"/>
    </location>
</feature>
<evidence type="ECO:0000256" key="2">
    <source>
        <dbReference type="ARBA" id="ARBA00004496"/>
    </source>
</evidence>
<feature type="region of interest" description="Disordered" evidence="9">
    <location>
        <begin position="2342"/>
        <end position="2434"/>
    </location>
</feature>
<dbReference type="PANTHER" id="PTHR24123">
    <property type="entry name" value="ANKYRIN REPEAT-CONTAINING"/>
    <property type="match status" value="1"/>
</dbReference>
<feature type="region of interest" description="Disordered" evidence="9">
    <location>
        <begin position="1545"/>
        <end position="1570"/>
    </location>
</feature>
<keyword evidence="6" id="KW-0472">Membrane</keyword>
<dbReference type="InterPro" id="IPR036770">
    <property type="entry name" value="Ankyrin_rpt-contain_sf"/>
</dbReference>
<dbReference type="SMART" id="SM00248">
    <property type="entry name" value="ANK"/>
    <property type="match status" value="6"/>
</dbReference>
<feature type="repeat" description="ANK" evidence="7">
    <location>
        <begin position="119"/>
        <end position="151"/>
    </location>
</feature>
<feature type="compositionally biased region" description="Basic residues" evidence="9">
    <location>
        <begin position="2373"/>
        <end position="2384"/>
    </location>
</feature>
<keyword evidence="12" id="KW-1185">Reference proteome</keyword>
<dbReference type="InterPro" id="IPR002110">
    <property type="entry name" value="Ankyrin_rpt"/>
</dbReference>
<evidence type="ECO:0000313" key="12">
    <source>
        <dbReference type="Proteomes" id="UP001168990"/>
    </source>
</evidence>
<keyword evidence="4" id="KW-0677">Repeat</keyword>
<reference evidence="11" key="2">
    <citation type="submission" date="2023-03" db="EMBL/GenBank/DDBJ databases">
        <authorList>
            <person name="Inwood S.N."/>
            <person name="Skelly J.G."/>
            <person name="Guhlin J."/>
            <person name="Harrop T.W.R."/>
            <person name="Goldson S.G."/>
            <person name="Dearden P.K."/>
        </authorList>
    </citation>
    <scope>NUCLEOTIDE SEQUENCE</scope>
    <source>
        <strain evidence="11">Irish</strain>
        <tissue evidence="11">Whole body</tissue>
    </source>
</reference>
<dbReference type="Proteomes" id="UP001168990">
    <property type="component" value="Unassembled WGS sequence"/>
</dbReference>
<feature type="compositionally biased region" description="Low complexity" evidence="9">
    <location>
        <begin position="2667"/>
        <end position="2680"/>
    </location>
</feature>
<dbReference type="PROSITE" id="PS51145">
    <property type="entry name" value="ZU5"/>
    <property type="match status" value="2"/>
</dbReference>
<name>A0AA39FAB7_9HYME</name>
<feature type="domain" description="ZU5" evidence="10">
    <location>
        <begin position="508"/>
        <end position="647"/>
    </location>
</feature>
<feature type="region of interest" description="Disordered" evidence="9">
    <location>
        <begin position="2561"/>
        <end position="2592"/>
    </location>
</feature>
<dbReference type="PRINTS" id="PR01415">
    <property type="entry name" value="ANKYRIN"/>
</dbReference>
<feature type="compositionally biased region" description="Low complexity" evidence="9">
    <location>
        <begin position="2342"/>
        <end position="2353"/>
    </location>
</feature>
<feature type="repeat" description="ANK" evidence="7">
    <location>
        <begin position="152"/>
        <end position="184"/>
    </location>
</feature>
<keyword evidence="5 7" id="KW-0040">ANK repeat</keyword>
<dbReference type="InterPro" id="IPR000906">
    <property type="entry name" value="ZU5_dom"/>
</dbReference>
<feature type="compositionally biased region" description="Polar residues" evidence="9">
    <location>
        <begin position="2608"/>
        <end position="2621"/>
    </location>
</feature>
<feature type="compositionally biased region" description="Polar residues" evidence="9">
    <location>
        <begin position="2484"/>
        <end position="2496"/>
    </location>
</feature>
<dbReference type="Pfam" id="PF00023">
    <property type="entry name" value="Ank"/>
    <property type="match status" value="1"/>
</dbReference>
<keyword evidence="3" id="KW-0963">Cytoplasm</keyword>
<evidence type="ECO:0000256" key="4">
    <source>
        <dbReference type="ARBA" id="ARBA00022737"/>
    </source>
</evidence>
<dbReference type="PROSITE" id="PS50088">
    <property type="entry name" value="ANK_REPEAT"/>
    <property type="match status" value="6"/>
</dbReference>
<sequence>MNVAKILLQKESKLDSQGKNDITPLHLACHYDHSNVANMILEKGASPHLPSQNGHTPLHIAARKNQMDIASTLLEHGADPNAQSKAGFTPLQLSAQKGHYDMTNLLIEHGADPNHKAKNGLTALHLCAQEDSIRVASILVKNGANVESETESGYRPIHVASHFGNLSMIRFLLKHNAQIDVCTNHNYTPLHQAAQQGHAHVATALVEGNASHNAKTKDGLTPLNVAQKLGYISVMEVLKGLPYDTQTPDNKMWEEKYKVIAPESLQETNFMSDSDDEGGSDGLINEQPYRYLTADLMKSLRDDSLPIDVTRDDPIHRQLSKEEKQEFTQSNNYCPPENFDSTDGINLGRLHFRSFLVSFLVDARGGTMKGCRHSGIRIIVPPRRAPMPIRVTCRLMKPSKVASPPSLMEGEALATRIIEMGPVGASFLGPVLIDVPHFAAIQGKERELIILRSENGETWKEHDNSHENDDSLFNTAHDTQMSASHTGRIMRIITTEFPQYFAIVTRIKQEVHVIGADGGILISSVANHVQAVFPPGALTKKIKVGLQAHIIPAELTAKLLGNCVAVSPVITIEPRRRKFHKPITLTIPTPQAANKGMINQYGGETPTLRLLCSIAGGTSEAQWEDVTGSTPLTFLNDRVSFTTTVSARFWLMDCRNISEVPKMATELYKESLFVPFITNFVIYTKRFDLLEATLRILCMTDGKEIMHTLERQEEFLEIVKSRDVEALDGKDLYLEFSGNLVPVTKSGQQLKFTFKAFRQNRLTFHVKVKDSQLDPVARMMFMRDSKVAKGDPPQQPICVLNIVLPEVSLPKSESTTKIKELDSNFISKMDMYQTTYMRDYGEKRDIPKPTSPKEQKFITDILHNEQTDAATIHESLAQKVACPIQSVDASYPNNISNDGEISPNREKKTYSEKRKFWEDITKKRENYQRSESEVSRTSQLTINESDSDYLQNVVSEEDFDTMPERSETMEDLNIPDMSECSVAEKAHYFEEQIQKELAAKTRPVSKLISQDSLIERRTSITEEQIDTKDAKHDRNVLEFERGEKSDVTKINNVEQLNTFELNDESIGNLPKSIKEERQICSEFILNEIQFTEDELQQLQTVDKTTVELSKKPEAVEVSEPKPSLIPRKILPEIISKFETEEKVKDAQLETMTQKYIEDKGFFTSEINLSNDETQSTTEQLDKFVINEDLDAKKDSDTETSIIITETRAPSKIPMKIKTEITSQIETKHDVTETKVDIPLFKRETSNLSEKDFNKRESKIPVPSGKVDKEKLPKVKDNVIESLSKDTEIIPDDKKKRSGIPKRVIETSITKIIDKDPAQEEIVETTKTKITEKVSQHYQEHTSETKTQSQTFTKTFTDAKEAMKAFEDMETLMASDISVTTSKVDHVKSTKLEKKEIISSEISRGDEKTLTHKENERKLCEKSVESIVTRESLDETSEDKISKVKKSDKSMTQEIAVNSSGGKQTIDASASEAMTMINNEQRVQSLEDSDGIVIQEAGMKKLKEHEIEMAIKIEKDELQSREEKEIDVSELRMSLEDELKAAVIREEIHQESSSHSDTKMFPSRETSEDISRDEAFVEEISEDHSSHNVDKSEARNIAETIVQSIEDEIVKRSESSGALKLGFDLESEQMDVESETFDEELADDLTKKFENIMGKRKESQAQVIESIEQVRASILGHDERLDKDSTRGSLSVSDDLTKDEDSTPHDREESFASSSSQAKIIDRDFTMSPSSMSDQIELEEVFEMEKQSNDNDPRKQIVELPIEIKVAEEYIEELGEVATSLKFEACESSGARVLEILEPVEDYQMRQDSIDASSLEIDEPRKFHDRNLSSDDQYMKDLNFVKLHESQAVHSLDKICDTDMTFSPSTPSESSLVQGQSQSLNKVSDIIKSDDWIESDDAGFSSMEHERPDVETITNLNTKEIDINIIPPVVSPRTKLKELEIDQSKWMIGEDKIVVTEVLQPSQEFDKELDEYHSSIVKQQSLTSSHDGSGELESVTRSSEDISTIDSVRESSAVEITVAKPRKFTVELVNEVDVEQEISLIEDKLDVSCQELVDTLKREYEAKTPTDEKIPLTPRRTSESEGESIVEEFVSKESEIPEYIPTDELVVNFNENISVDVPIFETKSMKSNEKIEMYEAEEKDVDTQEVLEAVEKKEIKVEVALKGLKETFPTKSLDNSRRHFEKSADTRDKSGQGVSMDSSNLKLKKDDLSNVELSARYAITVLDQVVNKEIAEVKESLEAAKQDLIEELSENSETVFQIKDSPSEFQFKLQPESIPNDLPFLYKAPSLEQVVTDRDGQSESPIVKPRNQEYESMLETAVDDKNTMDESVAGEIKVAVHKIIDESSSVPIPASRSSSDVETKEGSSSLSLPPQPAPRKRQKPARVSKKIYSESEGGSSSGESSNYQSCDYEIGSGSRPSSSDIEALQSASGVLSGTASEYETALMSIEQSSISKRTSQEYHSAVSTLSSRESMKSLNSLSSGHLGSIDSTGELTETLVASESEEEIDKEEINENLELALDDDDDQAKVSEDSLGSDIPLDESFDNVSGDIPNKMKRSSEMIFQQISDDAESSLNPEALEGSNEDQSTKITSSVMISEDDDVKTSLIDATSEQLSGKIESSSSAENKLKFIEPQSTGDDIDSSELKMGSASMLDEAEALLLSKRSVLQQASMSTSSTSGMSTETVIEREKVERHSPDSDSFELVDKPDIIDDFVVIEEVGKEAEEFDAEGKSISIKTIPHIAVKKFDRDLENLITDTKQDAQISANQVIKNNELFDFDPEESPPQASNEDQLSQSYSDDEQDAKKWMEMQFQADSRAFDLEYDRGPLEDIKEEEITDFEAGSSRFGSLGSHKGSIGSSGSMKGSYGSAIEYDIIAGRKVLSKSIEHDNISMNSLQEFESLESVVANENARRLQQCGSQDSINNGSLPRRYIASRSGHGDDISVSSLKDFEGLESACKEAHIIELRAKEEEDLLEHESPENRYRLENLPKPKVSESSVAGSFNPSTSGSDDYEKRIMEIDEIIRIAQANVEKFDRQDDTTEDISQIEITDLEKIEPIIVTSALPESEDVSRTRETTNVMETSTDSLELEENAEKKYNPMFRSSDSLEMKTTIDFPSLSYSDSLNNVREPQDTQMTDPFNNVRRISSDSLEMPVLDQLSHIADTHGVDIGIYQPKSDETSVDVKITKNGKTTFSKATPDM</sequence>
<feature type="compositionally biased region" description="Low complexity" evidence="9">
    <location>
        <begin position="2389"/>
        <end position="2400"/>
    </location>
</feature>
<feature type="region of interest" description="Disordered" evidence="9">
    <location>
        <begin position="2447"/>
        <end position="2549"/>
    </location>
</feature>
<evidence type="ECO:0000256" key="7">
    <source>
        <dbReference type="PROSITE-ProRule" id="PRU00023"/>
    </source>
</evidence>
<feature type="compositionally biased region" description="Basic and acidic residues" evidence="9">
    <location>
        <begin position="2681"/>
        <end position="2699"/>
    </location>
</feature>
<feature type="domain" description="ZU5" evidence="10">
    <location>
        <begin position="355"/>
        <end position="506"/>
    </location>
</feature>
<dbReference type="GO" id="GO:0016020">
    <property type="term" value="C:membrane"/>
    <property type="evidence" value="ECO:0007669"/>
    <property type="project" value="UniProtKB-SubCell"/>
</dbReference>
<feature type="compositionally biased region" description="Polar residues" evidence="9">
    <location>
        <begin position="2561"/>
        <end position="2571"/>
    </location>
</feature>
<dbReference type="InterPro" id="IPR040745">
    <property type="entry name" value="Ankyrin_UPA"/>
</dbReference>
<protein>
    <recommendedName>
        <fullName evidence="10">ZU5 domain-containing protein</fullName>
    </recommendedName>
</protein>
<feature type="region of interest" description="Disordered" evidence="9">
    <location>
        <begin position="2608"/>
        <end position="2640"/>
    </location>
</feature>
<feature type="compositionally biased region" description="Acidic residues" evidence="9">
    <location>
        <begin position="2498"/>
        <end position="2521"/>
    </location>
</feature>
<evidence type="ECO:0000256" key="5">
    <source>
        <dbReference type="ARBA" id="ARBA00023043"/>
    </source>
</evidence>
<evidence type="ECO:0000256" key="6">
    <source>
        <dbReference type="ARBA" id="ARBA00023136"/>
    </source>
</evidence>
<feature type="region of interest" description="Disordered" evidence="9">
    <location>
        <begin position="1978"/>
        <end position="1997"/>
    </location>
</feature>
<accession>A0AA39FAB7</accession>
<evidence type="ECO:0000256" key="9">
    <source>
        <dbReference type="SAM" id="MobiDB-lite"/>
    </source>
</evidence>
<feature type="compositionally biased region" description="Basic and acidic residues" evidence="9">
    <location>
        <begin position="2967"/>
        <end position="2988"/>
    </location>
</feature>
<evidence type="ECO:0000256" key="1">
    <source>
        <dbReference type="ARBA" id="ARBA00004370"/>
    </source>
</evidence>
<dbReference type="Gene3D" id="2.60.220.30">
    <property type="match status" value="2"/>
</dbReference>
<dbReference type="PANTHER" id="PTHR24123:SF141">
    <property type="entry name" value="ANKYRIN 2, ISOFORM U"/>
    <property type="match status" value="1"/>
</dbReference>
<organism evidence="11 12">
    <name type="scientific">Microctonus aethiopoides</name>
    <dbReference type="NCBI Taxonomy" id="144406"/>
    <lineage>
        <taxon>Eukaryota</taxon>
        <taxon>Metazoa</taxon>
        <taxon>Ecdysozoa</taxon>
        <taxon>Arthropoda</taxon>
        <taxon>Hexapoda</taxon>
        <taxon>Insecta</taxon>
        <taxon>Pterygota</taxon>
        <taxon>Neoptera</taxon>
        <taxon>Endopterygota</taxon>
        <taxon>Hymenoptera</taxon>
        <taxon>Apocrita</taxon>
        <taxon>Ichneumonoidea</taxon>
        <taxon>Braconidae</taxon>
        <taxon>Euphorinae</taxon>
        <taxon>Microctonus</taxon>
    </lineage>
</organism>
<feature type="repeat" description="ANK" evidence="7">
    <location>
        <begin position="86"/>
        <end position="118"/>
    </location>
</feature>
<feature type="region of interest" description="Disordered" evidence="9">
    <location>
        <begin position="2173"/>
        <end position="2197"/>
    </location>
</feature>
<dbReference type="Gene3D" id="2.60.40.2660">
    <property type="match status" value="1"/>
</dbReference>
<dbReference type="SUPFAM" id="SSF48403">
    <property type="entry name" value="Ankyrin repeat"/>
    <property type="match status" value="1"/>
</dbReference>
<feature type="coiled-coil region" evidence="8">
    <location>
        <begin position="2226"/>
        <end position="2253"/>
    </location>
</feature>
<feature type="compositionally biased region" description="Basic and acidic residues" evidence="9">
    <location>
        <begin position="2173"/>
        <end position="2189"/>
    </location>
</feature>
<feature type="compositionally biased region" description="Low complexity" evidence="9">
    <location>
        <begin position="2472"/>
        <end position="2483"/>
    </location>
</feature>
<dbReference type="Pfam" id="PF00791">
    <property type="entry name" value="ZU5"/>
    <property type="match status" value="2"/>
</dbReference>
<feature type="repeat" description="ANK" evidence="7">
    <location>
        <begin position="20"/>
        <end position="52"/>
    </location>
</feature>
<dbReference type="FunFam" id="2.60.220.30:FF:000001">
    <property type="entry name" value="Ankyrin-3 isoform 2"/>
    <property type="match status" value="1"/>
</dbReference>
<proteinExistence type="predicted"/>
<feature type="compositionally biased region" description="Polar residues" evidence="9">
    <location>
        <begin position="3070"/>
        <end position="3079"/>
    </location>
</feature>
<evidence type="ECO:0000256" key="8">
    <source>
        <dbReference type="SAM" id="Coils"/>
    </source>
</evidence>
<evidence type="ECO:0000259" key="10">
    <source>
        <dbReference type="PROSITE" id="PS51145"/>
    </source>
</evidence>
<dbReference type="GO" id="GO:0005737">
    <property type="term" value="C:cytoplasm"/>
    <property type="evidence" value="ECO:0007669"/>
    <property type="project" value="UniProtKB-SubCell"/>
</dbReference>
<dbReference type="Gene3D" id="1.25.40.20">
    <property type="entry name" value="Ankyrin repeat-containing domain"/>
    <property type="match status" value="1"/>
</dbReference>
<feature type="compositionally biased region" description="Basic and acidic residues" evidence="9">
    <location>
        <begin position="1545"/>
        <end position="1557"/>
    </location>
</feature>
<dbReference type="SMART" id="SM00218">
    <property type="entry name" value="ZU5"/>
    <property type="match status" value="1"/>
</dbReference>
<feature type="compositionally biased region" description="Basic and acidic residues" evidence="9">
    <location>
        <begin position="1694"/>
        <end position="1709"/>
    </location>
</feature>
<feature type="region of interest" description="Disordered" evidence="9">
    <location>
        <begin position="2967"/>
        <end position="3008"/>
    </location>
</feature>
<feature type="compositionally biased region" description="Polar residues" evidence="9">
    <location>
        <begin position="2580"/>
        <end position="2591"/>
    </location>
</feature>
<feature type="compositionally biased region" description="Polar residues" evidence="9">
    <location>
        <begin position="2447"/>
        <end position="2467"/>
    </location>
</feature>
<dbReference type="InterPro" id="IPR051165">
    <property type="entry name" value="Multifunctional_ANK_Repeat"/>
</dbReference>
<comment type="caution">
    <text evidence="11">The sequence shown here is derived from an EMBL/GenBank/DDBJ whole genome shotgun (WGS) entry which is preliminary data.</text>
</comment>
<evidence type="ECO:0000256" key="3">
    <source>
        <dbReference type="ARBA" id="ARBA00022490"/>
    </source>
</evidence>
<feature type="compositionally biased region" description="Polar residues" evidence="9">
    <location>
        <begin position="2780"/>
        <end position="2792"/>
    </location>
</feature>
<feature type="region of interest" description="Disordered" evidence="9">
    <location>
        <begin position="3060"/>
        <end position="3079"/>
    </location>
</feature>
<dbReference type="PROSITE" id="PS50297">
    <property type="entry name" value="ANK_REP_REGION"/>
    <property type="match status" value="6"/>
</dbReference>
<dbReference type="Pfam" id="PF17809">
    <property type="entry name" value="UPA_2"/>
    <property type="match status" value="1"/>
</dbReference>
<feature type="compositionally biased region" description="Polar residues" evidence="9">
    <location>
        <begin position="2413"/>
        <end position="2434"/>
    </location>
</feature>
<dbReference type="Pfam" id="PF12796">
    <property type="entry name" value="Ank_2"/>
    <property type="match status" value="2"/>
</dbReference>
<gene>
    <name evidence="11" type="ORF">PV328_004257</name>
</gene>
<comment type="subcellular location">
    <subcellularLocation>
        <location evidence="2">Cytoplasm</location>
    </subcellularLocation>
    <subcellularLocation>
        <location evidence="1">Membrane</location>
    </subcellularLocation>
</comment>
<keyword evidence="8" id="KW-0175">Coiled coil</keyword>
<evidence type="ECO:0000313" key="11">
    <source>
        <dbReference type="EMBL" id="KAK0165766.1"/>
    </source>
</evidence>